<dbReference type="RefSeq" id="XP_016238826.1">
    <property type="nucleotide sequence ID" value="XM_016377256.1"/>
</dbReference>
<dbReference type="OrthoDB" id="5591297at2759"/>
<reference evidence="2 3" key="1">
    <citation type="submission" date="2015-01" db="EMBL/GenBank/DDBJ databases">
        <title>The Genome Sequence of Exophiala spinifera CBS89968.</title>
        <authorList>
            <consortium name="The Broad Institute Genomics Platform"/>
            <person name="Cuomo C."/>
            <person name="de Hoog S."/>
            <person name="Gorbushina A."/>
            <person name="Stielow B."/>
            <person name="Teixiera M."/>
            <person name="Abouelleil A."/>
            <person name="Chapman S.B."/>
            <person name="Priest M."/>
            <person name="Young S.K."/>
            <person name="Wortman J."/>
            <person name="Nusbaum C."/>
            <person name="Birren B."/>
        </authorList>
    </citation>
    <scope>NUCLEOTIDE SEQUENCE [LARGE SCALE GENOMIC DNA]</scope>
    <source>
        <strain evidence="2 3">CBS 89968</strain>
    </source>
</reference>
<evidence type="ECO:0008006" key="4">
    <source>
        <dbReference type="Google" id="ProtNLM"/>
    </source>
</evidence>
<dbReference type="InterPro" id="IPR014729">
    <property type="entry name" value="Rossmann-like_a/b/a_fold"/>
</dbReference>
<dbReference type="STRING" id="91928.A0A0D2BJ57"/>
<dbReference type="GO" id="GO:0016887">
    <property type="term" value="F:ATP hydrolysis activity"/>
    <property type="evidence" value="ECO:0007669"/>
    <property type="project" value="TreeGrafter"/>
</dbReference>
<feature type="region of interest" description="Disordered" evidence="1">
    <location>
        <begin position="81"/>
        <end position="106"/>
    </location>
</feature>
<dbReference type="HOGENOM" id="CLU_032651_0_0_1"/>
<evidence type="ECO:0000256" key="1">
    <source>
        <dbReference type="SAM" id="MobiDB-lite"/>
    </source>
</evidence>
<evidence type="ECO:0000313" key="2">
    <source>
        <dbReference type="EMBL" id="KIW18610.1"/>
    </source>
</evidence>
<dbReference type="AlphaFoldDB" id="A0A0D2BJ57"/>
<evidence type="ECO:0000313" key="3">
    <source>
        <dbReference type="Proteomes" id="UP000053328"/>
    </source>
</evidence>
<dbReference type="EMBL" id="KN847493">
    <property type="protein sequence ID" value="KIW18610.1"/>
    <property type="molecule type" value="Genomic_DNA"/>
</dbReference>
<dbReference type="Gene3D" id="3.40.50.620">
    <property type="entry name" value="HUPs"/>
    <property type="match status" value="1"/>
</dbReference>
<organism evidence="2 3">
    <name type="scientific">Exophiala spinifera</name>
    <dbReference type="NCBI Taxonomy" id="91928"/>
    <lineage>
        <taxon>Eukaryota</taxon>
        <taxon>Fungi</taxon>
        <taxon>Dikarya</taxon>
        <taxon>Ascomycota</taxon>
        <taxon>Pezizomycotina</taxon>
        <taxon>Eurotiomycetes</taxon>
        <taxon>Chaetothyriomycetidae</taxon>
        <taxon>Chaetothyriales</taxon>
        <taxon>Herpotrichiellaceae</taxon>
        <taxon>Exophiala</taxon>
    </lineage>
</organism>
<proteinExistence type="predicted"/>
<dbReference type="GeneID" id="27329982"/>
<name>A0A0D2BJ57_9EURO</name>
<feature type="compositionally biased region" description="Low complexity" evidence="1">
    <location>
        <begin position="82"/>
        <end position="91"/>
    </location>
</feature>
<gene>
    <name evidence="2" type="ORF">PV08_02899</name>
</gene>
<dbReference type="PANTHER" id="PTHR31285">
    <property type="entry name" value="NICOTINAMIDE MONONUCLEOTIDE ADENYLYLTRANSFERASE"/>
    <property type="match status" value="1"/>
</dbReference>
<sequence length="338" mass="36756">MSDSDLDMNALQSLRSQFAQALTDFASSPSSTFKVLRSVQSTSPPSSSPIRTLYVLDSSFNPPSKAHLALVKNALRTTTFLSSSSRSETASRPPPPPQPSPPSQANPAESRVLFLLATVNADKTPEPAAFPDRLVMMTLMAEELRSALSDPPVVDIGITKKPYFVDKAASIDDSGAYATASPRDPGDHFEQIHLTGFDTLIRIFTAKYYPDHTPPLSALAPFLTRHRVRATVRVDKDSPSKNVKDTTGADEDLSSIDGQLAYLKRIADGDMESDGLKREWASRVDLVVDETGETQGVSSTRIRNAAKEGRWSDVNALVGRGVGDWIREDGLYTTTTNK</sequence>
<feature type="compositionally biased region" description="Pro residues" evidence="1">
    <location>
        <begin position="92"/>
        <end position="104"/>
    </location>
</feature>
<dbReference type="GO" id="GO:0000309">
    <property type="term" value="F:nicotinamide-nucleotide adenylyltransferase activity"/>
    <property type="evidence" value="ECO:0007669"/>
    <property type="project" value="TreeGrafter"/>
</dbReference>
<dbReference type="VEuPathDB" id="FungiDB:PV08_02899"/>
<keyword evidence="3" id="KW-1185">Reference proteome</keyword>
<dbReference type="PANTHER" id="PTHR31285:SF0">
    <property type="entry name" value="NICOTINAMIDE MONONUCLEOTIDE ADENYLYLTRANSFERASE"/>
    <property type="match status" value="1"/>
</dbReference>
<dbReference type="GO" id="GO:0005634">
    <property type="term" value="C:nucleus"/>
    <property type="evidence" value="ECO:0007669"/>
    <property type="project" value="TreeGrafter"/>
</dbReference>
<dbReference type="SUPFAM" id="SSF52374">
    <property type="entry name" value="Nucleotidylyl transferase"/>
    <property type="match status" value="1"/>
</dbReference>
<protein>
    <recommendedName>
        <fullName evidence="4">Nicotinamide-nucleotide adenylyltransferase</fullName>
    </recommendedName>
</protein>
<dbReference type="GO" id="GO:0005737">
    <property type="term" value="C:cytoplasm"/>
    <property type="evidence" value="ECO:0007669"/>
    <property type="project" value="TreeGrafter"/>
</dbReference>
<accession>A0A0D2BJ57</accession>
<dbReference type="Proteomes" id="UP000053328">
    <property type="component" value="Unassembled WGS sequence"/>
</dbReference>